<dbReference type="PROSITE" id="PS51747">
    <property type="entry name" value="CYT_DCMP_DEAMINASES_2"/>
    <property type="match status" value="1"/>
</dbReference>
<evidence type="ECO:0000256" key="11">
    <source>
        <dbReference type="PIRSR" id="PIRSR606262-2"/>
    </source>
</evidence>
<keyword evidence="15" id="KW-1185">Reference proteome</keyword>
<dbReference type="InterPro" id="IPR016193">
    <property type="entry name" value="Cytidine_deaminase-like"/>
</dbReference>
<evidence type="ECO:0000256" key="4">
    <source>
        <dbReference type="ARBA" id="ARBA00012783"/>
    </source>
</evidence>
<dbReference type="InterPro" id="IPR016192">
    <property type="entry name" value="APOBEC/CMP_deaminase_Zn-bd"/>
</dbReference>
<evidence type="ECO:0000256" key="12">
    <source>
        <dbReference type="PIRSR" id="PIRSR606262-3"/>
    </source>
</evidence>
<dbReference type="InterPro" id="IPR050202">
    <property type="entry name" value="Cyt/Deoxycyt_deaminase"/>
</dbReference>
<dbReference type="PANTHER" id="PTHR11644">
    <property type="entry name" value="CYTIDINE DEAMINASE"/>
    <property type="match status" value="1"/>
</dbReference>
<dbReference type="GO" id="GO:0008270">
    <property type="term" value="F:zinc ion binding"/>
    <property type="evidence" value="ECO:0007669"/>
    <property type="project" value="InterPro"/>
</dbReference>
<evidence type="ECO:0000256" key="9">
    <source>
        <dbReference type="ARBA" id="ARBA00049558"/>
    </source>
</evidence>
<evidence type="ECO:0000313" key="14">
    <source>
        <dbReference type="EMBL" id="ADV64670.1"/>
    </source>
</evidence>
<comment type="cofactor">
    <cofactor evidence="1 12">
        <name>Zn(2+)</name>
        <dbReference type="ChEBI" id="CHEBI:29105"/>
    </cofactor>
</comment>
<feature type="binding site" evidence="12">
    <location>
        <position position="55"/>
    </location>
    <ligand>
        <name>Zn(2+)</name>
        <dbReference type="ChEBI" id="CHEBI:29105"/>
        <note>catalytic</note>
    </ligand>
</feature>
<proteinExistence type="inferred from homology"/>
<dbReference type="GO" id="GO:0072527">
    <property type="term" value="P:pyrimidine-containing compound metabolic process"/>
    <property type="evidence" value="ECO:0007669"/>
    <property type="project" value="UniProtKB-ARBA"/>
</dbReference>
<dbReference type="GeneID" id="10153044"/>
<dbReference type="EC" id="3.5.4.5" evidence="4"/>
<sequence>MRIDVDALIKEASRVLGNSYAPYSNIHVAAAVLTSSGRVYLGVNVENASYGLTICAERSAISAMVAAGERDPVAVAIVTDLEDPIPPCGACRQVIAEFNPRALIVMHSTRSGRTVVRNLEELFPQPFTISDEAGRRDPS</sequence>
<dbReference type="Gene3D" id="3.40.140.10">
    <property type="entry name" value="Cytidine Deaminase, domain 2"/>
    <property type="match status" value="1"/>
</dbReference>
<feature type="binding site" evidence="12">
    <location>
        <position position="88"/>
    </location>
    <ligand>
        <name>Zn(2+)</name>
        <dbReference type="ChEBI" id="CHEBI:29105"/>
        <note>catalytic</note>
    </ligand>
</feature>
<comment type="similarity">
    <text evidence="3">Belongs to the cytidine and deoxycytidylate deaminase family.</text>
</comment>
<dbReference type="NCBIfam" id="NF004064">
    <property type="entry name" value="PRK05578.1"/>
    <property type="match status" value="1"/>
</dbReference>
<dbReference type="InterPro" id="IPR002125">
    <property type="entry name" value="CMP_dCMP_dom"/>
</dbReference>
<evidence type="ECO:0000313" key="15">
    <source>
        <dbReference type="Proteomes" id="UP000001068"/>
    </source>
</evidence>
<evidence type="ECO:0000256" key="3">
    <source>
        <dbReference type="ARBA" id="ARBA00006576"/>
    </source>
</evidence>
<dbReference type="PROSITE" id="PS00903">
    <property type="entry name" value="CYT_DCMP_DEAMINASES_1"/>
    <property type="match status" value="1"/>
</dbReference>
<feature type="binding site" evidence="12">
    <location>
        <position position="91"/>
    </location>
    <ligand>
        <name>Zn(2+)</name>
        <dbReference type="ChEBI" id="CHEBI:29105"/>
        <note>catalytic</note>
    </ligand>
</feature>
<dbReference type="STRING" id="765177.Desmu_0351"/>
<keyword evidence="6 14" id="KW-0378">Hydrolase</keyword>
<dbReference type="InterPro" id="IPR006262">
    <property type="entry name" value="Cyt_deam_tetra"/>
</dbReference>
<evidence type="ECO:0000256" key="6">
    <source>
        <dbReference type="ARBA" id="ARBA00022801"/>
    </source>
</evidence>
<evidence type="ECO:0000256" key="2">
    <source>
        <dbReference type="ARBA" id="ARBA00003949"/>
    </source>
</evidence>
<comment type="function">
    <text evidence="2">This enzyme scavenges exogenous and endogenous cytidine and 2'-deoxycytidine for UMP synthesis.</text>
</comment>
<protein>
    <recommendedName>
        <fullName evidence="4">cytidine deaminase</fullName>
        <ecNumber evidence="4">3.5.4.5</ecNumber>
    </recommendedName>
    <alternativeName>
        <fullName evidence="8">Cytidine aminohydrolase</fullName>
    </alternativeName>
</protein>
<evidence type="ECO:0000256" key="7">
    <source>
        <dbReference type="ARBA" id="ARBA00022833"/>
    </source>
</evidence>
<gene>
    <name evidence="14" type="ordered locus">Desmu_0351</name>
</gene>
<dbReference type="HOGENOM" id="CLU_097262_4_1_2"/>
<keyword evidence="5 12" id="KW-0479">Metal-binding</keyword>
<accession>E8R844</accession>
<dbReference type="RefSeq" id="WP_013561892.1">
    <property type="nucleotide sequence ID" value="NC_014961.1"/>
</dbReference>
<evidence type="ECO:0000256" key="5">
    <source>
        <dbReference type="ARBA" id="ARBA00022723"/>
    </source>
</evidence>
<dbReference type="GO" id="GO:0004126">
    <property type="term" value="F:cytidine deaminase activity"/>
    <property type="evidence" value="ECO:0007669"/>
    <property type="project" value="UniProtKB-EC"/>
</dbReference>
<dbReference type="eggNOG" id="arCOG04173">
    <property type="taxonomic scope" value="Archaea"/>
</dbReference>
<comment type="catalytic activity">
    <reaction evidence="9">
        <text>cytidine + H2O + H(+) = uridine + NH4(+)</text>
        <dbReference type="Rhea" id="RHEA:16069"/>
        <dbReference type="ChEBI" id="CHEBI:15377"/>
        <dbReference type="ChEBI" id="CHEBI:15378"/>
        <dbReference type="ChEBI" id="CHEBI:16704"/>
        <dbReference type="ChEBI" id="CHEBI:17562"/>
        <dbReference type="ChEBI" id="CHEBI:28938"/>
        <dbReference type="EC" id="3.5.4.5"/>
    </reaction>
</comment>
<dbReference type="GO" id="GO:0005829">
    <property type="term" value="C:cytosol"/>
    <property type="evidence" value="ECO:0007669"/>
    <property type="project" value="TreeGrafter"/>
</dbReference>
<feature type="binding site" evidence="11">
    <location>
        <begin position="44"/>
        <end position="50"/>
    </location>
    <ligand>
        <name>substrate</name>
    </ligand>
</feature>
<feature type="active site" description="Proton donor" evidence="10">
    <location>
        <position position="57"/>
    </location>
</feature>
<reference evidence="14 15" key="2">
    <citation type="journal article" date="2011" name="Stand. Genomic Sci.">
        <title>Complete genome sequence of Desulfurococcus mucosus type strain (O7/1).</title>
        <authorList>
            <person name="Wirth R."/>
            <person name="Chertkov O."/>
            <person name="Held B."/>
            <person name="Lapidus A."/>
            <person name="Nolan M."/>
            <person name="Lucas S."/>
            <person name="Hammon N."/>
            <person name="Deshpande S."/>
            <person name="Cheng J.F."/>
            <person name="Tapia R."/>
            <person name="Han C."/>
            <person name="Goodwin L."/>
            <person name="Pitluck S."/>
            <person name="Liolios K."/>
            <person name="Ioanna P."/>
            <person name="Ivanova N."/>
            <person name="Mavromatis K."/>
            <person name="Mikhailova N."/>
            <person name="Pati A."/>
            <person name="Chen A."/>
            <person name="Palaniappan K."/>
            <person name="Land M."/>
            <person name="Hauser L."/>
            <person name="Chang Y.J."/>
            <person name="Jeffries C.D."/>
            <person name="Bilek Y."/>
            <person name="Hader T."/>
            <person name="Rohde M."/>
            <person name="Spring S."/>
            <person name="Sikorski J."/>
            <person name="Goker M."/>
            <person name="Woyke T."/>
            <person name="Bristow J."/>
            <person name="Eisen J.A."/>
            <person name="Markowitz V."/>
            <person name="Hugenholtz P."/>
            <person name="Kyrpides N.C."/>
            <person name="Klenk H.P."/>
        </authorList>
    </citation>
    <scope>NUCLEOTIDE SEQUENCE [LARGE SCALE GENOMIC DNA]</scope>
    <source>
        <strain evidence="15">ATCC 35584 / DSM 2162 / JCM 9187 / O7/1</strain>
    </source>
</reference>
<evidence type="ECO:0000256" key="8">
    <source>
        <dbReference type="ARBA" id="ARBA00032005"/>
    </source>
</evidence>
<feature type="domain" description="CMP/dCMP-type deaminase" evidence="13">
    <location>
        <begin position="3"/>
        <end position="130"/>
    </location>
</feature>
<dbReference type="KEGG" id="dmu:Desmu_0351"/>
<reference evidence="15" key="1">
    <citation type="submission" date="2010-11" db="EMBL/GenBank/DDBJ databases">
        <title>The complete genome of Desulfurococcus mucosus DSM 2162.</title>
        <authorList>
            <consortium name="US DOE Joint Genome Institute (JGI-PGF)"/>
            <person name="Lucas S."/>
            <person name="Copeland A."/>
            <person name="Lapidus A."/>
            <person name="Bruce D."/>
            <person name="Goodwin L."/>
            <person name="Pitluck S."/>
            <person name="Kyrpides N."/>
            <person name="Mavromatis K."/>
            <person name="Pagani I."/>
            <person name="Ivanova N."/>
            <person name="Ovchinnikova G."/>
            <person name="Chertkov O."/>
            <person name="Held B."/>
            <person name="Brettin T."/>
            <person name="Detter J.C."/>
            <person name="Tapia R."/>
            <person name="Han C."/>
            <person name="Land M."/>
            <person name="Hauser L."/>
            <person name="Markowitz V."/>
            <person name="Cheng J.-F."/>
            <person name="Hugenholtz P."/>
            <person name="Woyke T."/>
            <person name="Wu D."/>
            <person name="Wirth R."/>
            <person name="Bilek Y."/>
            <person name="Hader T."/>
            <person name="Klenk H.-P."/>
            <person name="Eisen J.A."/>
        </authorList>
    </citation>
    <scope>NUCLEOTIDE SEQUENCE [LARGE SCALE GENOMIC DNA]</scope>
    <source>
        <strain evidence="15">ATCC 35584 / DSM 2162 / JCM 9187 / O7/1</strain>
    </source>
</reference>
<dbReference type="CDD" id="cd01283">
    <property type="entry name" value="cytidine_deaminase"/>
    <property type="match status" value="1"/>
</dbReference>
<name>E8R844_DESM0</name>
<dbReference type="NCBIfam" id="TIGR01354">
    <property type="entry name" value="cyt_deam_tetra"/>
    <property type="match status" value="1"/>
</dbReference>
<dbReference type="FunFam" id="3.40.140.10:FF:000008">
    <property type="entry name" value="Cytidine deaminase"/>
    <property type="match status" value="1"/>
</dbReference>
<dbReference type="Pfam" id="PF00383">
    <property type="entry name" value="dCMP_cyt_deam_1"/>
    <property type="match status" value="1"/>
</dbReference>
<keyword evidence="7 12" id="KW-0862">Zinc</keyword>
<organism evidence="14 15">
    <name type="scientific">Desulfurococcus mucosus (strain ATCC 35584 / DSM 2162 / JCM 9187 / O7/1)</name>
    <dbReference type="NCBI Taxonomy" id="765177"/>
    <lineage>
        <taxon>Archaea</taxon>
        <taxon>Thermoproteota</taxon>
        <taxon>Thermoprotei</taxon>
        <taxon>Desulfurococcales</taxon>
        <taxon>Desulfurococcaceae</taxon>
        <taxon>Desulfurococcus</taxon>
    </lineage>
</organism>
<dbReference type="GO" id="GO:0042802">
    <property type="term" value="F:identical protein binding"/>
    <property type="evidence" value="ECO:0007669"/>
    <property type="project" value="UniProtKB-ARBA"/>
</dbReference>
<dbReference type="GO" id="GO:0055086">
    <property type="term" value="P:nucleobase-containing small molecule metabolic process"/>
    <property type="evidence" value="ECO:0007669"/>
    <property type="project" value="UniProtKB-ARBA"/>
</dbReference>
<dbReference type="Proteomes" id="UP000001068">
    <property type="component" value="Chromosome"/>
</dbReference>
<dbReference type="SUPFAM" id="SSF53927">
    <property type="entry name" value="Cytidine deaminase-like"/>
    <property type="match status" value="1"/>
</dbReference>
<evidence type="ECO:0000256" key="1">
    <source>
        <dbReference type="ARBA" id="ARBA00001947"/>
    </source>
</evidence>
<dbReference type="AlphaFoldDB" id="E8R844"/>
<evidence type="ECO:0000256" key="10">
    <source>
        <dbReference type="PIRSR" id="PIRSR606262-1"/>
    </source>
</evidence>
<dbReference type="EMBL" id="CP002363">
    <property type="protein sequence ID" value="ADV64670.1"/>
    <property type="molecule type" value="Genomic_DNA"/>
</dbReference>
<dbReference type="PANTHER" id="PTHR11644:SF2">
    <property type="entry name" value="CYTIDINE DEAMINASE"/>
    <property type="match status" value="1"/>
</dbReference>
<evidence type="ECO:0000259" key="13">
    <source>
        <dbReference type="PROSITE" id="PS51747"/>
    </source>
</evidence>